<sequence length="234" mass="26219">MMTKSKAALIHFLISFFVIALFLSWVMMVWYEWIFIDISGVLEPAKMLVLVDVVLGPLLTFIIYKAGKKNLKLDLSLIVLVQLLAFGYGAYTLFAGKPSLVVMKNNMFEVVIQKQVDQEVMPEPFKSSFNPLGRPHYVKIKSADVNIFNSAMSQQNALESMEFTDSSVKAKALDKKHVLQVVAALQTDESQSDADAQDYYLLIDDDQYAVLVVDAQGQPVRIELTDDEILGVSL</sequence>
<feature type="transmembrane region" description="Helical" evidence="1">
    <location>
        <begin position="75"/>
        <end position="94"/>
    </location>
</feature>
<keyword evidence="3" id="KW-1185">Reference proteome</keyword>
<protein>
    <recommendedName>
        <fullName evidence="4">Type IV pilin accessory protein</fullName>
    </recommendedName>
</protein>
<name>A0ABV7JDM8_9GAMM</name>
<proteinExistence type="predicted"/>
<dbReference type="EMBL" id="JBHRTS010000005">
    <property type="protein sequence ID" value="MFC3194863.1"/>
    <property type="molecule type" value="Genomic_DNA"/>
</dbReference>
<feature type="transmembrane region" description="Helical" evidence="1">
    <location>
        <begin position="12"/>
        <end position="33"/>
    </location>
</feature>
<keyword evidence="1" id="KW-1133">Transmembrane helix</keyword>
<evidence type="ECO:0000256" key="1">
    <source>
        <dbReference type="SAM" id="Phobius"/>
    </source>
</evidence>
<accession>A0ABV7JDM8</accession>
<keyword evidence="1" id="KW-0812">Transmembrane</keyword>
<comment type="caution">
    <text evidence="2">The sequence shown here is derived from an EMBL/GenBank/DDBJ whole genome shotgun (WGS) entry which is preliminary data.</text>
</comment>
<evidence type="ECO:0000313" key="2">
    <source>
        <dbReference type="EMBL" id="MFC3194863.1"/>
    </source>
</evidence>
<reference evidence="3" key="1">
    <citation type="journal article" date="2019" name="Int. J. Syst. Evol. Microbiol.">
        <title>The Global Catalogue of Microorganisms (GCM) 10K type strain sequencing project: providing services to taxonomists for standard genome sequencing and annotation.</title>
        <authorList>
            <consortium name="The Broad Institute Genomics Platform"/>
            <consortium name="The Broad Institute Genome Sequencing Center for Infectious Disease"/>
            <person name="Wu L."/>
            <person name="Ma J."/>
        </authorList>
    </citation>
    <scope>NUCLEOTIDE SEQUENCE [LARGE SCALE GENOMIC DNA]</scope>
    <source>
        <strain evidence="3">KCTC 42953</strain>
    </source>
</reference>
<gene>
    <name evidence="2" type="ORF">ACFODZ_11490</name>
</gene>
<keyword evidence="1" id="KW-0472">Membrane</keyword>
<feature type="transmembrane region" description="Helical" evidence="1">
    <location>
        <begin position="45"/>
        <end position="63"/>
    </location>
</feature>
<evidence type="ECO:0008006" key="4">
    <source>
        <dbReference type="Google" id="ProtNLM"/>
    </source>
</evidence>
<dbReference type="Proteomes" id="UP001595533">
    <property type="component" value="Unassembled WGS sequence"/>
</dbReference>
<dbReference type="RefSeq" id="WP_077410903.1">
    <property type="nucleotide sequence ID" value="NZ_JBHRTS010000005.1"/>
</dbReference>
<evidence type="ECO:0000313" key="3">
    <source>
        <dbReference type="Proteomes" id="UP001595533"/>
    </source>
</evidence>
<organism evidence="2 3">
    <name type="scientific">Marinicella sediminis</name>
    <dbReference type="NCBI Taxonomy" id="1792834"/>
    <lineage>
        <taxon>Bacteria</taxon>
        <taxon>Pseudomonadati</taxon>
        <taxon>Pseudomonadota</taxon>
        <taxon>Gammaproteobacteria</taxon>
        <taxon>Lysobacterales</taxon>
        <taxon>Marinicellaceae</taxon>
        <taxon>Marinicella</taxon>
    </lineage>
</organism>